<dbReference type="PANTHER" id="PTHR21520:SF2">
    <property type="entry name" value="GLUTAMATE-RICH PROTEIN 2"/>
    <property type="match status" value="1"/>
</dbReference>
<dbReference type="CTD" id="285141"/>
<feature type="region of interest" description="Disordered" evidence="1">
    <location>
        <begin position="104"/>
        <end position="142"/>
    </location>
</feature>
<accession>A0A9Y6M5W4</accession>
<dbReference type="InterPro" id="IPR026703">
    <property type="entry name" value="ERICH2"/>
</dbReference>
<dbReference type="RefSeq" id="XP_013768569.1">
    <property type="nucleotide sequence ID" value="XM_013913115.1"/>
</dbReference>
<feature type="compositionally biased region" description="Low complexity" evidence="1">
    <location>
        <begin position="129"/>
        <end position="138"/>
    </location>
</feature>
<dbReference type="PANTHER" id="PTHR21520">
    <property type="entry name" value="GLUTAMATE-RICH PROTEIN 2"/>
    <property type="match status" value="1"/>
</dbReference>
<sequence length="184" mass="20285">MKGTEMLKSSGSKGTGGPTNAHAPAEPLLVYKAKEDKEQTENVNVKCEDLKAPVELLMKFLGALKDKYFQLAVKLCHMILIYEPDNPEASEFLPLIQKKLLEEQHAEKSNEEESDDDDIDSGSDEDPSHSSSCSSSSASDDDDHVFTVDESCNVTQTKELILESIWSTLQSFVMAAIKLAQIKC</sequence>
<reference evidence="3 4" key="1">
    <citation type="submission" date="2025-04" db="UniProtKB">
        <authorList>
            <consortium name="RefSeq"/>
        </authorList>
    </citation>
    <scope>IDENTIFICATION</scope>
</reference>
<keyword evidence="2" id="KW-1185">Reference proteome</keyword>
<evidence type="ECO:0000313" key="3">
    <source>
        <dbReference type="RefSeq" id="XP_013768568.1"/>
    </source>
</evidence>
<feature type="region of interest" description="Disordered" evidence="1">
    <location>
        <begin position="1"/>
        <end position="27"/>
    </location>
</feature>
<evidence type="ECO:0000313" key="2">
    <source>
        <dbReference type="Proteomes" id="UP000695023"/>
    </source>
</evidence>
<name>A0A9Y6M5W4_9CICH</name>
<feature type="compositionally biased region" description="Acidic residues" evidence="1">
    <location>
        <begin position="112"/>
        <end position="125"/>
    </location>
</feature>
<organism evidence="2 3">
    <name type="scientific">Pundamilia nyererei</name>
    <dbReference type="NCBI Taxonomy" id="303518"/>
    <lineage>
        <taxon>Eukaryota</taxon>
        <taxon>Metazoa</taxon>
        <taxon>Chordata</taxon>
        <taxon>Craniata</taxon>
        <taxon>Vertebrata</taxon>
        <taxon>Euteleostomi</taxon>
        <taxon>Actinopterygii</taxon>
        <taxon>Neopterygii</taxon>
        <taxon>Teleostei</taxon>
        <taxon>Neoteleostei</taxon>
        <taxon>Acanthomorphata</taxon>
        <taxon>Ovalentaria</taxon>
        <taxon>Cichlomorphae</taxon>
        <taxon>Cichliformes</taxon>
        <taxon>Cichlidae</taxon>
        <taxon>African cichlids</taxon>
        <taxon>Pseudocrenilabrinae</taxon>
        <taxon>Haplochromini</taxon>
        <taxon>Pundamilia</taxon>
    </lineage>
</organism>
<gene>
    <name evidence="3 4" type="primary">LOC102198267</name>
</gene>
<dbReference type="AlphaFoldDB" id="A0A9Y6M5W4"/>
<dbReference type="RefSeq" id="XP_013768568.1">
    <property type="nucleotide sequence ID" value="XM_013913114.1"/>
</dbReference>
<dbReference type="Proteomes" id="UP000695023">
    <property type="component" value="Unplaced"/>
</dbReference>
<evidence type="ECO:0000256" key="1">
    <source>
        <dbReference type="SAM" id="MobiDB-lite"/>
    </source>
</evidence>
<evidence type="ECO:0000313" key="4">
    <source>
        <dbReference type="RefSeq" id="XP_013768569.1"/>
    </source>
</evidence>
<protein>
    <submittedName>
        <fullName evidence="3 4">Glutamate-rich protein 2-like isoform X1</fullName>
    </submittedName>
</protein>
<proteinExistence type="predicted"/>